<dbReference type="Pfam" id="PF00085">
    <property type="entry name" value="Thioredoxin"/>
    <property type="match status" value="1"/>
</dbReference>
<accession>A0ABT5QJB3</accession>
<evidence type="ECO:0000259" key="3">
    <source>
        <dbReference type="PROSITE" id="PS51352"/>
    </source>
</evidence>
<dbReference type="Proteomes" id="UP001149821">
    <property type="component" value="Unassembled WGS sequence"/>
</dbReference>
<evidence type="ECO:0000256" key="1">
    <source>
        <dbReference type="ARBA" id="ARBA00023284"/>
    </source>
</evidence>
<keyword evidence="2" id="KW-0732">Signal</keyword>
<dbReference type="InterPro" id="IPR036249">
    <property type="entry name" value="Thioredoxin-like_sf"/>
</dbReference>
<feature type="domain" description="Thioredoxin" evidence="3">
    <location>
        <begin position="34"/>
        <end position="167"/>
    </location>
</feature>
<reference evidence="4" key="1">
    <citation type="submission" date="2021-12" db="EMBL/GenBank/DDBJ databases">
        <title>Enterovibrio ZSDZ35 sp. nov. and Enterovibrio ZSDZ42 sp. nov., isolated from coastal seawater in Qingdao.</title>
        <authorList>
            <person name="Zhang P."/>
        </authorList>
    </citation>
    <scope>NUCLEOTIDE SEQUENCE</scope>
    <source>
        <strain evidence="4">ZSDZ35</strain>
    </source>
</reference>
<dbReference type="PROSITE" id="PS00194">
    <property type="entry name" value="THIOREDOXIN_1"/>
    <property type="match status" value="1"/>
</dbReference>
<keyword evidence="5" id="KW-1185">Reference proteome</keyword>
<dbReference type="PROSITE" id="PS51352">
    <property type="entry name" value="THIOREDOXIN_2"/>
    <property type="match status" value="1"/>
</dbReference>
<proteinExistence type="predicted"/>
<dbReference type="Gene3D" id="3.40.30.10">
    <property type="entry name" value="Glutaredoxin"/>
    <property type="match status" value="1"/>
</dbReference>
<dbReference type="PANTHER" id="PTHR42852:SF13">
    <property type="entry name" value="PROTEIN DIPZ"/>
    <property type="match status" value="1"/>
</dbReference>
<dbReference type="InterPro" id="IPR017937">
    <property type="entry name" value="Thioredoxin_CS"/>
</dbReference>
<feature type="signal peptide" evidence="2">
    <location>
        <begin position="1"/>
        <end position="26"/>
    </location>
</feature>
<dbReference type="InterPro" id="IPR050553">
    <property type="entry name" value="Thioredoxin_ResA/DsbE_sf"/>
</dbReference>
<evidence type="ECO:0000313" key="4">
    <source>
        <dbReference type="EMBL" id="MDD1781074.1"/>
    </source>
</evidence>
<keyword evidence="1" id="KW-0676">Redox-active center</keyword>
<dbReference type="PANTHER" id="PTHR42852">
    <property type="entry name" value="THIOL:DISULFIDE INTERCHANGE PROTEIN DSBE"/>
    <property type="match status" value="1"/>
</dbReference>
<dbReference type="RefSeq" id="WP_274141368.1">
    <property type="nucleotide sequence ID" value="NZ_JAJUBB010000004.1"/>
</dbReference>
<dbReference type="InterPro" id="IPR013766">
    <property type="entry name" value="Thioredoxin_domain"/>
</dbReference>
<sequence>MRKHRLARQCQAIAVVLGGLFSNAYALDSQCKPPTEFHAVKPYALPADLHGESMEKVSLVNFWAVWCGPCLKELPMLSELAASSRTFDVKTLHVGDNEEAINGMFSRLAITNLANDAIDDFEAVRALGFVGLPATLVTVNNKVTYHATGYLKTSVNALNQWLQCLGESA</sequence>
<organism evidence="4 5">
    <name type="scientific">Enterovibrio qingdaonensis</name>
    <dbReference type="NCBI Taxonomy" id="2899818"/>
    <lineage>
        <taxon>Bacteria</taxon>
        <taxon>Pseudomonadati</taxon>
        <taxon>Pseudomonadota</taxon>
        <taxon>Gammaproteobacteria</taxon>
        <taxon>Vibrionales</taxon>
        <taxon>Vibrionaceae</taxon>
        <taxon>Enterovibrio</taxon>
    </lineage>
</organism>
<evidence type="ECO:0000313" key="5">
    <source>
        <dbReference type="Proteomes" id="UP001149821"/>
    </source>
</evidence>
<protein>
    <submittedName>
        <fullName evidence="4">TlpA family protein disulfide reductase</fullName>
    </submittedName>
</protein>
<dbReference type="SUPFAM" id="SSF52833">
    <property type="entry name" value="Thioredoxin-like"/>
    <property type="match status" value="1"/>
</dbReference>
<name>A0ABT5QJB3_9GAMM</name>
<evidence type="ECO:0000256" key="2">
    <source>
        <dbReference type="SAM" id="SignalP"/>
    </source>
</evidence>
<gene>
    <name evidence="4" type="ORF">LRP49_07640</name>
</gene>
<dbReference type="EMBL" id="JAJUBB010000004">
    <property type="protein sequence ID" value="MDD1781074.1"/>
    <property type="molecule type" value="Genomic_DNA"/>
</dbReference>
<dbReference type="CDD" id="cd02966">
    <property type="entry name" value="TlpA_like_family"/>
    <property type="match status" value="1"/>
</dbReference>
<feature type="chain" id="PRO_5047176979" evidence="2">
    <location>
        <begin position="27"/>
        <end position="169"/>
    </location>
</feature>
<comment type="caution">
    <text evidence="4">The sequence shown here is derived from an EMBL/GenBank/DDBJ whole genome shotgun (WGS) entry which is preliminary data.</text>
</comment>